<dbReference type="SMART" id="SM01016">
    <property type="entry name" value="Arg_tRNA_synt_N"/>
    <property type="match status" value="1"/>
</dbReference>
<dbReference type="InterPro" id="IPR005148">
    <property type="entry name" value="Arg-tRNA-synth_N"/>
</dbReference>
<feature type="domain" description="Arginyl tRNA synthetase N-terminal" evidence="13">
    <location>
        <begin position="11"/>
        <end position="100"/>
    </location>
</feature>
<evidence type="ECO:0000256" key="8">
    <source>
        <dbReference type="ARBA" id="ARBA00033033"/>
    </source>
</evidence>
<dbReference type="Gene3D" id="3.30.1360.70">
    <property type="entry name" value="Arginyl tRNA synthetase N-terminal domain"/>
    <property type="match status" value="1"/>
</dbReference>
<evidence type="ECO:0000256" key="3">
    <source>
        <dbReference type="ARBA" id="ARBA00022598"/>
    </source>
</evidence>
<gene>
    <name evidence="14" type="ORF">PPAR00522_LOCUS6574</name>
</gene>
<evidence type="ECO:0000256" key="1">
    <source>
        <dbReference type="ARBA" id="ARBA00005594"/>
    </source>
</evidence>
<evidence type="ECO:0000256" key="7">
    <source>
        <dbReference type="ARBA" id="ARBA00023146"/>
    </source>
</evidence>
<comment type="catalytic activity">
    <reaction evidence="9">
        <text>tRNA(Arg) + L-arginine + ATP = L-arginyl-tRNA(Arg) + AMP + diphosphate</text>
        <dbReference type="Rhea" id="RHEA:20301"/>
        <dbReference type="Rhea" id="RHEA-COMP:9658"/>
        <dbReference type="Rhea" id="RHEA-COMP:9673"/>
        <dbReference type="ChEBI" id="CHEBI:30616"/>
        <dbReference type="ChEBI" id="CHEBI:32682"/>
        <dbReference type="ChEBI" id="CHEBI:33019"/>
        <dbReference type="ChEBI" id="CHEBI:78442"/>
        <dbReference type="ChEBI" id="CHEBI:78513"/>
        <dbReference type="ChEBI" id="CHEBI:456215"/>
        <dbReference type="EC" id="6.1.1.19"/>
    </reaction>
</comment>
<evidence type="ECO:0000256" key="9">
    <source>
        <dbReference type="ARBA" id="ARBA00049339"/>
    </source>
</evidence>
<name>A0A6U0UU46_9CHLO</name>
<dbReference type="HAMAP" id="MF_00123">
    <property type="entry name" value="Arg_tRNA_synth"/>
    <property type="match status" value="1"/>
</dbReference>
<dbReference type="PANTHER" id="PTHR11956">
    <property type="entry name" value="ARGINYL-TRNA SYNTHETASE"/>
    <property type="match status" value="1"/>
</dbReference>
<dbReference type="Pfam" id="PF03485">
    <property type="entry name" value="Arg_tRNA_synt_N"/>
    <property type="match status" value="1"/>
</dbReference>
<keyword evidence="3 10" id="KW-0436">Ligase</keyword>
<sequence length="592" mass="65598">MSIKNSPSVRSELVELFKTALQISFPQLENELPVVVPCNVAKFGDYQCNNAMALFGKLKGQEGAPKNPRDVATAIVSKLPTTSLIKDTSLAGPGFINVKLNKEELSKRVIKVVRENSLKCWAPDAGVSGKRVIVDFSSPNVAKEMHVGHLRSTILGDTISNVLEFCGADVLRLNHVGDWGTQFGMLIEHLAEVRPDGAAEDDVSDLQALYKESKKRFDAEEDFKLRARQAVTKLQSGDAASLQTWGRICEASRKEFEKIYKRLGVTLTERGESFYNPFLKGIVEDLKDAGFARESEGAMCIFLDGFQLPLMIQKADGGFGYASTDMAALKHRLQTEKGDWVIYVTDAGQAQHFEMVFAAGRLVGWLPTDASAAPKASHVGFGVVLGDDGKRLRTRSSGELVRLSELLDEAKNRCMETIRTRREDAKEEIDEAEIEAVAAAMGYGAVKYADLKNHRSTNYKFSFDEMLNMKGNTAVYLLYAHARIAGIVRKSGKDIRALAETHDIALGNAKEEELALHLIKFPEALEDLLHELAPNRLTDYLYDLSEKFNSFYVDCKVLGSDTEDSRLLLCEATAMTMRQCFALLGITPLYRI</sequence>
<dbReference type="FunFam" id="1.10.730.10:FF:000006">
    <property type="entry name" value="Arginyl-tRNA synthetase 2, mitochondrial"/>
    <property type="match status" value="1"/>
</dbReference>
<evidence type="ECO:0000256" key="10">
    <source>
        <dbReference type="RuleBase" id="RU363038"/>
    </source>
</evidence>
<feature type="coiled-coil region" evidence="11">
    <location>
        <begin position="400"/>
        <end position="442"/>
    </location>
</feature>
<dbReference type="EMBL" id="HBFM01010359">
    <property type="protein sequence ID" value="CAD8770174.1"/>
    <property type="molecule type" value="Transcribed_RNA"/>
</dbReference>
<evidence type="ECO:0000259" key="13">
    <source>
        <dbReference type="SMART" id="SM01016"/>
    </source>
</evidence>
<proteinExistence type="inferred from homology"/>
<dbReference type="FunFam" id="3.30.1360.70:FF:000002">
    <property type="entry name" value="arginine--tRNA ligase, cytoplasmic"/>
    <property type="match status" value="1"/>
</dbReference>
<reference evidence="14" key="1">
    <citation type="submission" date="2021-01" db="EMBL/GenBank/DDBJ databases">
        <authorList>
            <person name="Corre E."/>
            <person name="Pelletier E."/>
            <person name="Niang G."/>
            <person name="Scheremetjew M."/>
            <person name="Finn R."/>
            <person name="Kale V."/>
            <person name="Holt S."/>
            <person name="Cochrane G."/>
            <person name="Meng A."/>
            <person name="Brown T."/>
            <person name="Cohen L."/>
        </authorList>
    </citation>
    <scope>NUCLEOTIDE SEQUENCE</scope>
    <source>
        <strain evidence="14">SAG 63-3</strain>
    </source>
</reference>
<keyword evidence="6 10" id="KW-0648">Protein biosynthesis</keyword>
<dbReference type="GO" id="GO:0004814">
    <property type="term" value="F:arginine-tRNA ligase activity"/>
    <property type="evidence" value="ECO:0007669"/>
    <property type="project" value="UniProtKB-EC"/>
</dbReference>
<dbReference type="SUPFAM" id="SSF55190">
    <property type="entry name" value="Arginyl-tRNA synthetase (ArgRS), N-terminal 'additional' domain"/>
    <property type="match status" value="1"/>
</dbReference>
<dbReference type="InterPro" id="IPR014729">
    <property type="entry name" value="Rossmann-like_a/b/a_fold"/>
</dbReference>
<dbReference type="PRINTS" id="PR01038">
    <property type="entry name" value="TRNASYNTHARG"/>
</dbReference>
<keyword evidence="5 10" id="KW-0067">ATP-binding</keyword>
<dbReference type="AlphaFoldDB" id="A0A6U0UU46"/>
<evidence type="ECO:0000256" key="5">
    <source>
        <dbReference type="ARBA" id="ARBA00022840"/>
    </source>
</evidence>
<dbReference type="Pfam" id="PF05746">
    <property type="entry name" value="DALR_1"/>
    <property type="match status" value="1"/>
</dbReference>
<keyword evidence="4 10" id="KW-0547">Nucleotide-binding</keyword>
<dbReference type="SUPFAM" id="SSF52374">
    <property type="entry name" value="Nucleotidylyl transferase"/>
    <property type="match status" value="1"/>
</dbReference>
<protein>
    <recommendedName>
        <fullName evidence="2">arginine--tRNA ligase</fullName>
        <ecNumber evidence="2">6.1.1.19</ecNumber>
    </recommendedName>
    <alternativeName>
        <fullName evidence="8">Arginyl-tRNA synthetase</fullName>
    </alternativeName>
</protein>
<evidence type="ECO:0000256" key="4">
    <source>
        <dbReference type="ARBA" id="ARBA00022741"/>
    </source>
</evidence>
<organism evidence="14">
    <name type="scientific">Polytomella parva</name>
    <dbReference type="NCBI Taxonomy" id="51329"/>
    <lineage>
        <taxon>Eukaryota</taxon>
        <taxon>Viridiplantae</taxon>
        <taxon>Chlorophyta</taxon>
        <taxon>core chlorophytes</taxon>
        <taxon>Chlorophyceae</taxon>
        <taxon>CS clade</taxon>
        <taxon>Chlamydomonadales</taxon>
        <taxon>Chlamydomonadaceae</taxon>
        <taxon>Polytomella</taxon>
    </lineage>
</organism>
<evidence type="ECO:0000256" key="11">
    <source>
        <dbReference type="SAM" id="Coils"/>
    </source>
</evidence>
<evidence type="ECO:0000259" key="12">
    <source>
        <dbReference type="SMART" id="SM00836"/>
    </source>
</evidence>
<dbReference type="NCBIfam" id="TIGR00456">
    <property type="entry name" value="argS"/>
    <property type="match status" value="1"/>
</dbReference>
<dbReference type="PROSITE" id="PS00178">
    <property type="entry name" value="AA_TRNA_LIGASE_I"/>
    <property type="match status" value="1"/>
</dbReference>
<dbReference type="CDD" id="cd00671">
    <property type="entry name" value="ArgRS_core"/>
    <property type="match status" value="1"/>
</dbReference>
<dbReference type="InterPro" id="IPR001278">
    <property type="entry name" value="Arg-tRNA-ligase"/>
</dbReference>
<keyword evidence="11" id="KW-0175">Coiled coil</keyword>
<dbReference type="InterPro" id="IPR036695">
    <property type="entry name" value="Arg-tRNA-synth_N_sf"/>
</dbReference>
<dbReference type="InterPro" id="IPR009080">
    <property type="entry name" value="tRNAsynth_Ia_anticodon-bd"/>
</dbReference>
<dbReference type="GO" id="GO:0005737">
    <property type="term" value="C:cytoplasm"/>
    <property type="evidence" value="ECO:0007669"/>
    <property type="project" value="InterPro"/>
</dbReference>
<dbReference type="PANTHER" id="PTHR11956:SF5">
    <property type="entry name" value="ARGININE--TRNA LIGASE, CYTOPLASMIC"/>
    <property type="match status" value="1"/>
</dbReference>
<feature type="domain" description="DALR anticodon binding" evidence="12">
    <location>
        <begin position="477"/>
        <end position="592"/>
    </location>
</feature>
<evidence type="ECO:0000313" key="14">
    <source>
        <dbReference type="EMBL" id="CAD8770174.1"/>
    </source>
</evidence>
<dbReference type="SUPFAM" id="SSF47323">
    <property type="entry name" value="Anticodon-binding domain of a subclass of class I aminoacyl-tRNA synthetases"/>
    <property type="match status" value="1"/>
</dbReference>
<dbReference type="FunFam" id="3.40.50.620:FF:000096">
    <property type="entry name" value="Arginine--tRNA ligase chloroplastic/mitochondrial"/>
    <property type="match status" value="1"/>
</dbReference>
<dbReference type="InterPro" id="IPR035684">
    <property type="entry name" value="ArgRS_core"/>
</dbReference>
<dbReference type="SMART" id="SM00836">
    <property type="entry name" value="DALR_1"/>
    <property type="match status" value="1"/>
</dbReference>
<dbReference type="GO" id="GO:0009791">
    <property type="term" value="P:post-embryonic development"/>
    <property type="evidence" value="ECO:0007669"/>
    <property type="project" value="UniProtKB-ARBA"/>
</dbReference>
<comment type="similarity">
    <text evidence="1 10">Belongs to the class-I aminoacyl-tRNA synthetase family.</text>
</comment>
<accession>A0A6U0UU46</accession>
<dbReference type="GO" id="GO:0005524">
    <property type="term" value="F:ATP binding"/>
    <property type="evidence" value="ECO:0007669"/>
    <property type="project" value="UniProtKB-KW"/>
</dbReference>
<dbReference type="Gene3D" id="1.10.730.10">
    <property type="entry name" value="Isoleucyl-tRNA Synthetase, Domain 1"/>
    <property type="match status" value="1"/>
</dbReference>
<dbReference type="InterPro" id="IPR001412">
    <property type="entry name" value="aa-tRNA-synth_I_CS"/>
</dbReference>
<evidence type="ECO:0000256" key="2">
    <source>
        <dbReference type="ARBA" id="ARBA00012837"/>
    </source>
</evidence>
<keyword evidence="7 10" id="KW-0030">Aminoacyl-tRNA synthetase</keyword>
<dbReference type="GO" id="GO:0048608">
    <property type="term" value="P:reproductive structure development"/>
    <property type="evidence" value="ECO:0007669"/>
    <property type="project" value="UniProtKB-ARBA"/>
</dbReference>
<dbReference type="Gene3D" id="3.40.50.620">
    <property type="entry name" value="HUPs"/>
    <property type="match status" value="1"/>
</dbReference>
<dbReference type="InterPro" id="IPR008909">
    <property type="entry name" value="DALR_anticod-bd"/>
</dbReference>
<dbReference type="GO" id="GO:0006420">
    <property type="term" value="P:arginyl-tRNA aminoacylation"/>
    <property type="evidence" value="ECO:0007669"/>
    <property type="project" value="InterPro"/>
</dbReference>
<dbReference type="EC" id="6.1.1.19" evidence="2"/>
<dbReference type="Pfam" id="PF00750">
    <property type="entry name" value="tRNA-synt_1d"/>
    <property type="match status" value="1"/>
</dbReference>
<evidence type="ECO:0000256" key="6">
    <source>
        <dbReference type="ARBA" id="ARBA00022917"/>
    </source>
</evidence>